<dbReference type="EMBL" id="LROM01000002">
    <property type="protein sequence ID" value="OFA09251.1"/>
    <property type="molecule type" value="Genomic_DNA"/>
</dbReference>
<evidence type="ECO:0000256" key="2">
    <source>
        <dbReference type="ARBA" id="ARBA00022679"/>
    </source>
</evidence>
<dbReference type="AlphaFoldDB" id="A0A1E7X8B5"/>
<evidence type="ECO:0000259" key="4">
    <source>
        <dbReference type="Pfam" id="PF13579"/>
    </source>
</evidence>
<dbReference type="GO" id="GO:0016757">
    <property type="term" value="F:glycosyltransferase activity"/>
    <property type="evidence" value="ECO:0007669"/>
    <property type="project" value="UniProtKB-KW"/>
</dbReference>
<gene>
    <name evidence="5" type="ORF">DUPY_00290</name>
</gene>
<keyword evidence="6" id="KW-1185">Reference proteome</keyword>
<dbReference type="InterPro" id="IPR028098">
    <property type="entry name" value="Glyco_trans_4-like_N"/>
</dbReference>
<dbReference type="SUPFAM" id="SSF53756">
    <property type="entry name" value="UDP-Glycosyltransferase/glycogen phosphorylase"/>
    <property type="match status" value="1"/>
</dbReference>
<feature type="domain" description="Glycosyl transferase family 1" evidence="3">
    <location>
        <begin position="180"/>
        <end position="358"/>
    </location>
</feature>
<dbReference type="Pfam" id="PF13579">
    <property type="entry name" value="Glyco_trans_4_4"/>
    <property type="match status" value="1"/>
</dbReference>
<keyword evidence="2 5" id="KW-0808">Transferase</keyword>
<comment type="caution">
    <text evidence="5">The sequence shown here is derived from an EMBL/GenBank/DDBJ whole genome shotgun (WGS) entry which is preliminary data.</text>
</comment>
<reference evidence="6" key="1">
    <citation type="journal article" date="2016" name="Front. Microbiol.">
        <title>Molecular Keys to the Janthinobacterium and Duganella spp. Interaction with the Plant Pathogen Fusarium graminearum.</title>
        <authorList>
            <person name="Haack F.S."/>
            <person name="Poehlein A."/>
            <person name="Kroger C."/>
            <person name="Voigt C.A."/>
            <person name="Piepenbring M."/>
            <person name="Bode H.B."/>
            <person name="Daniel R."/>
            <person name="Schafer W."/>
            <person name="Streit W.R."/>
        </authorList>
    </citation>
    <scope>NUCLEOTIDE SEQUENCE [LARGE SCALE GENOMIC DNA]</scope>
    <source>
        <strain evidence="6">T54</strain>
    </source>
</reference>
<name>A0A1E7X8B5_9BURK</name>
<evidence type="ECO:0000259" key="3">
    <source>
        <dbReference type="Pfam" id="PF00534"/>
    </source>
</evidence>
<dbReference type="CDD" id="cd03794">
    <property type="entry name" value="GT4_WbuB-like"/>
    <property type="match status" value="1"/>
</dbReference>
<protein>
    <submittedName>
        <fullName evidence="5">Glycosyl transferases group 1</fullName>
    </submittedName>
</protein>
<dbReference type="Pfam" id="PF00534">
    <property type="entry name" value="Glycos_transf_1"/>
    <property type="match status" value="1"/>
</dbReference>
<dbReference type="PANTHER" id="PTHR12526:SF629">
    <property type="entry name" value="TEICHURONIC ACID BIOSYNTHESIS GLYCOSYLTRANSFERASE TUAH-RELATED"/>
    <property type="match status" value="1"/>
</dbReference>
<keyword evidence="1" id="KW-0328">Glycosyltransferase</keyword>
<evidence type="ECO:0000256" key="1">
    <source>
        <dbReference type="ARBA" id="ARBA00022676"/>
    </source>
</evidence>
<accession>A0A1E7X8B5</accession>
<dbReference type="PANTHER" id="PTHR12526">
    <property type="entry name" value="GLYCOSYLTRANSFERASE"/>
    <property type="match status" value="1"/>
</dbReference>
<evidence type="ECO:0000313" key="5">
    <source>
        <dbReference type="EMBL" id="OFA09251.1"/>
    </source>
</evidence>
<dbReference type="Gene3D" id="3.40.50.2000">
    <property type="entry name" value="Glycogen Phosphorylase B"/>
    <property type="match status" value="2"/>
</dbReference>
<evidence type="ECO:0000313" key="6">
    <source>
        <dbReference type="Proteomes" id="UP000175989"/>
    </source>
</evidence>
<sequence length="380" mass="41427">MLSIAHLTSAHPRHDARIFGKQCRTLADHGHRVTLVVADGRGDEHRHGVHIVDAGAARGRLQRMISATTRVYRCALALAPDVVQLHDPELLPAGLLLQRHGCKVIFDAHEDVPRQLLGKPYLPPWTRRALAAAYARFEHQACRRLDGVITATPFIRERFERINRATVDINNYPMPEEFGADLAWADKPLQVCYAGGLSAIRGIAELVRACELLQTPVRLQLAGAFSEPALAAQLHARPGWRHVDALGQLARGDVAALLGASRAGLVTLHPTLNHLDALPVKMFEYMAAGIPVIASDFPRWRAIIEGDGADGAVSGTGGAGGACGLCVDPYDPPAIAAAIDYLAGHPDIARRMGENGRRAVRTRYNWRSQSTKLIDFYDHL</sequence>
<dbReference type="RefSeq" id="WP_070245745.1">
    <property type="nucleotide sequence ID" value="NZ_LROM01000002.1"/>
</dbReference>
<dbReference type="Proteomes" id="UP000175989">
    <property type="component" value="Unassembled WGS sequence"/>
</dbReference>
<organism evidence="5 6">
    <name type="scientific">Duganella phyllosphaerae</name>
    <dbReference type="NCBI Taxonomy" id="762836"/>
    <lineage>
        <taxon>Bacteria</taxon>
        <taxon>Pseudomonadati</taxon>
        <taxon>Pseudomonadota</taxon>
        <taxon>Betaproteobacteria</taxon>
        <taxon>Burkholderiales</taxon>
        <taxon>Oxalobacteraceae</taxon>
        <taxon>Telluria group</taxon>
        <taxon>Duganella</taxon>
    </lineage>
</organism>
<dbReference type="PATRIC" id="fig|762836.4.peg.29"/>
<proteinExistence type="predicted"/>
<feature type="domain" description="Glycosyltransferase subfamily 4-like N-terminal" evidence="4">
    <location>
        <begin position="19"/>
        <end position="163"/>
    </location>
</feature>
<dbReference type="InterPro" id="IPR001296">
    <property type="entry name" value="Glyco_trans_1"/>
</dbReference>